<dbReference type="InterPro" id="IPR041661">
    <property type="entry name" value="ZN622/Rei1/Reh1_Znf-C2H2"/>
</dbReference>
<accession>A0A2J8T9Z7</accession>
<evidence type="ECO:0000256" key="4">
    <source>
        <dbReference type="ARBA" id="ARBA00034119"/>
    </source>
</evidence>
<evidence type="ECO:0000313" key="7">
    <source>
        <dbReference type="EMBL" id="PNJ29842.1"/>
    </source>
</evidence>
<comment type="similarity">
    <text evidence="4">Belongs to the ZNF277 family.</text>
</comment>
<dbReference type="InterPro" id="IPR036236">
    <property type="entry name" value="Znf_C2H2_sf"/>
</dbReference>
<dbReference type="AlphaFoldDB" id="A0A2J8T9Z7"/>
<dbReference type="SUPFAM" id="SSF57667">
    <property type="entry name" value="beta-beta-alpha zinc fingers"/>
    <property type="match status" value="2"/>
</dbReference>
<keyword evidence="3" id="KW-0862">Zinc</keyword>
<reference evidence="7" key="1">
    <citation type="submission" date="2017-12" db="EMBL/GenBank/DDBJ databases">
        <title>High-resolution comparative analysis of great ape genomes.</title>
        <authorList>
            <person name="Pollen A."/>
            <person name="Hastie A."/>
            <person name="Hormozdiari F."/>
            <person name="Dougherty M."/>
            <person name="Liu R."/>
            <person name="Chaisson M."/>
            <person name="Hoppe E."/>
            <person name="Hill C."/>
            <person name="Pang A."/>
            <person name="Hillier L."/>
            <person name="Baker C."/>
            <person name="Armstrong J."/>
            <person name="Shendure J."/>
            <person name="Paten B."/>
            <person name="Wilson R."/>
            <person name="Chao H."/>
            <person name="Schneider V."/>
            <person name="Ventura M."/>
            <person name="Kronenberg Z."/>
            <person name="Murali S."/>
            <person name="Gordon D."/>
            <person name="Cantsilieris S."/>
            <person name="Munson K."/>
            <person name="Nelson B."/>
            <person name="Raja A."/>
            <person name="Underwood J."/>
            <person name="Diekhans M."/>
            <person name="Fiddes I."/>
            <person name="Haussler D."/>
            <person name="Eichler E."/>
        </authorList>
    </citation>
    <scope>NUCLEOTIDE SEQUENCE [LARGE SCALE GENOMIC DNA]</scope>
    <source>
        <strain evidence="7">Susie</strain>
    </source>
</reference>
<dbReference type="PANTHER" id="PTHR13267">
    <property type="entry name" value="ZINC FINGER PROTEIN 277"/>
    <property type="match status" value="1"/>
</dbReference>
<dbReference type="SMART" id="SM00355">
    <property type="entry name" value="ZnF_C2H2"/>
    <property type="match status" value="3"/>
</dbReference>
<dbReference type="InterPro" id="IPR040048">
    <property type="entry name" value="ZNF277"/>
</dbReference>
<proteinExistence type="inferred from homology"/>
<evidence type="ECO:0000259" key="6">
    <source>
        <dbReference type="PROSITE" id="PS50157"/>
    </source>
</evidence>
<keyword evidence="2 5" id="KW-0863">Zinc-finger</keyword>
<evidence type="ECO:0000256" key="1">
    <source>
        <dbReference type="ARBA" id="ARBA00022723"/>
    </source>
</evidence>
<name>A0A2J8T9Z7_PONAB</name>
<organism evidence="7">
    <name type="scientific">Pongo abelii</name>
    <name type="common">Sumatran orangutan</name>
    <name type="synonym">Pongo pygmaeus abelii</name>
    <dbReference type="NCBI Taxonomy" id="9601"/>
    <lineage>
        <taxon>Eukaryota</taxon>
        <taxon>Metazoa</taxon>
        <taxon>Chordata</taxon>
        <taxon>Craniata</taxon>
        <taxon>Vertebrata</taxon>
        <taxon>Euteleostomi</taxon>
        <taxon>Mammalia</taxon>
        <taxon>Eutheria</taxon>
        <taxon>Euarchontoglires</taxon>
        <taxon>Primates</taxon>
        <taxon>Haplorrhini</taxon>
        <taxon>Catarrhini</taxon>
        <taxon>Hominidae</taxon>
        <taxon>Pongo</taxon>
    </lineage>
</organism>
<dbReference type="GO" id="GO:0008270">
    <property type="term" value="F:zinc ion binding"/>
    <property type="evidence" value="ECO:0007669"/>
    <property type="project" value="UniProtKB-KW"/>
</dbReference>
<protein>
    <submittedName>
        <fullName evidence="7">ZNF277 isoform 3</fullName>
    </submittedName>
</protein>
<dbReference type="PROSITE" id="PS50157">
    <property type="entry name" value="ZINC_FINGER_C2H2_2"/>
    <property type="match status" value="1"/>
</dbReference>
<dbReference type="InterPro" id="IPR013087">
    <property type="entry name" value="Znf_C2H2_type"/>
</dbReference>
<keyword evidence="1" id="KW-0479">Metal-binding</keyword>
<dbReference type="Gene3D" id="3.30.160.60">
    <property type="entry name" value="Classic Zinc Finger"/>
    <property type="match status" value="1"/>
</dbReference>
<gene>
    <name evidence="7" type="ORF">CR201_G0036643</name>
</gene>
<comment type="caution">
    <text evidence="7">The sequence shown here is derived from an EMBL/GenBank/DDBJ whole genome shotgun (WGS) entry which is preliminary data.</text>
</comment>
<dbReference type="PANTHER" id="PTHR13267:SF3">
    <property type="entry name" value="ZINC FINGER PROTEIN 277"/>
    <property type="match status" value="1"/>
</dbReference>
<feature type="domain" description="C2H2-type" evidence="6">
    <location>
        <begin position="69"/>
        <end position="98"/>
    </location>
</feature>
<dbReference type="PROSITE" id="PS00028">
    <property type="entry name" value="ZINC_FINGER_C2H2_1"/>
    <property type="match status" value="1"/>
</dbReference>
<feature type="non-terminal residue" evidence="7">
    <location>
        <position position="1"/>
    </location>
</feature>
<evidence type="ECO:0000256" key="2">
    <source>
        <dbReference type="ARBA" id="ARBA00022771"/>
    </source>
</evidence>
<dbReference type="EMBL" id="NDHI03003513">
    <property type="protein sequence ID" value="PNJ29842.1"/>
    <property type="molecule type" value="Genomic_DNA"/>
</dbReference>
<evidence type="ECO:0000256" key="5">
    <source>
        <dbReference type="PROSITE-ProRule" id="PRU00042"/>
    </source>
</evidence>
<dbReference type="Pfam" id="PF12756">
    <property type="entry name" value="zf-C2H2_2"/>
    <property type="match status" value="2"/>
</dbReference>
<sequence length="258" mass="30866">REILEQQQQERNDTNFRGVCMFCNEEFLGNRSVILNHMAREHAFNIGLPDNIVNCSEFLCTLQKKLDNLQCLYCEKIFRDKNTLKDHMRKKQHRKINPKNREYDRFYVINYLELGKSWEEVQLEDDRELLDHQEDDWSDWEEHPASAVCLFCEKQAETIEKLYVHMEDAHEFDLLKIKSELGLNFYQQVKLVNFIRRYYFPTYENDTLLCTLSDSESDLTGQEQNENVPIISEDTSKLYALKQSSILNQLLLQEYLKN</sequence>
<evidence type="ECO:0000256" key="3">
    <source>
        <dbReference type="ARBA" id="ARBA00022833"/>
    </source>
</evidence>